<dbReference type="Pfam" id="PF00989">
    <property type="entry name" value="PAS"/>
    <property type="match status" value="1"/>
</dbReference>
<dbReference type="Proteomes" id="UP000531231">
    <property type="component" value="Unassembled WGS sequence"/>
</dbReference>
<dbReference type="SUPFAM" id="SSF55785">
    <property type="entry name" value="PYP-like sensor domain (PAS domain)"/>
    <property type="match status" value="2"/>
</dbReference>
<keyword evidence="5" id="KW-0418">Kinase</keyword>
<reference evidence="10 11" key="1">
    <citation type="submission" date="2020-08" db="EMBL/GenBank/DDBJ databases">
        <title>Genomic Encyclopedia of Type Strains, Phase IV (KMG-IV): sequencing the most valuable type-strain genomes for metagenomic binning, comparative biology and taxonomic classification.</title>
        <authorList>
            <person name="Goeker M."/>
        </authorList>
    </citation>
    <scope>NUCLEOTIDE SEQUENCE [LARGE SCALE GENOMIC DNA]</scope>
    <source>
        <strain evidence="10 11">DSM 25620</strain>
    </source>
</reference>
<dbReference type="EC" id="2.7.13.3" evidence="2"/>
<name>A0A7W8EN15_9HYPH</name>
<dbReference type="EMBL" id="JACHIL010000001">
    <property type="protein sequence ID" value="MBB5089744.1"/>
    <property type="molecule type" value="Genomic_DNA"/>
</dbReference>
<dbReference type="PANTHER" id="PTHR43711">
    <property type="entry name" value="TWO-COMPONENT HISTIDINE KINASE"/>
    <property type="match status" value="1"/>
</dbReference>
<evidence type="ECO:0000313" key="11">
    <source>
        <dbReference type="Proteomes" id="UP000531231"/>
    </source>
</evidence>
<sequence length="1084" mass="117597">MQQHLDFMELIPLSGIRAALARGDAMLVLSHDLQTVLWANDSGARLLGEDAAAALIGQDADFSPQTRRQILALDLGTEGAKTIMLRLGGGLHSALQQCTVTPLTLAHANEPVILMTTAATDTANNIIPSLPHHHLMQVQADGTILNSDAQFDALNINNNTLADLIVEAQDEADGIVRRRVRAGQGTLPAMMIRLDDQNEQAPYLFLVERTQNSTATTAPAQDATEAIAVADITEITQDEPEINAPAAEESAPARFIWKVDADSRFTEISPEFAAIVGDNAADIIGRKFSDVAKVFGFDNDGVIAALLKQQETWSGKRIFWPVQGTDQRVPVDLAALPAFARDKAFSGFSGFGVLYPSLTEQDSEAIGMALISGPVVPDAPAPQTEDAKSASLSSEKIILMEALRASQKRQQDTEPASENLHADKANIIAEIRPARPENGLSPTERSAFREIADRLRREVLQKTPKSQITEQPTAADTPVLPQAEPVIAAPQLPVEASDIPYPHDTQPANHNQHHEQAGSKPAQADTASQEDEDLHVLSGLPVPVLIHSADRLHFANQAFFDMTGYNSLDDLRHAGGIDALFAQSDDSNLSGMILCLADGGHKIVEAHLQSVPWQGARALMLSLLPELVLKADNDDDISKQPSRLKLVDSITAETAPQDNAVHQLQSELAFQSAETTKPKTEDAGTANPVTDNRAQPDFHALQTQIDELTSILDTATDGVVIIGQDGKIRSLNQSAAALFGYDINELSGKSFAVLFAIESQRAAIDYIHGLSGDGVASLLNDGREVIGREAQGRFIPLFMTIGKLPASKGYCAVMRDITQWKRAEEELTSARQEAERASTHKTEFLTRISHEIRTPLNAIIGFSELMAEEKFGPIGNDRYREYLRDIHRSGNHVLALVNDLLDISKIEAGALDLEFEAVALNDALAEAVALMQPQANRERVIIRSSFSAFLPDIVADARSIRQVALNLLSNAIRFTGQGGQVIVSTSYEPEGHVVMRVRDTGIGMNQSELEQALKPFRQVSNHNSQTQTLKNPDIKDWRQQGTGLGLPLTKAMVEANRAQFSIESAPEQGTTVEITFPPTRVLAE</sequence>
<dbReference type="Pfam" id="PF13188">
    <property type="entry name" value="PAS_8"/>
    <property type="match status" value="1"/>
</dbReference>
<dbReference type="PANTHER" id="PTHR43711:SF26">
    <property type="entry name" value="SENSOR HISTIDINE KINASE RCSC"/>
    <property type="match status" value="1"/>
</dbReference>
<dbReference type="Pfam" id="PF13426">
    <property type="entry name" value="PAS_9"/>
    <property type="match status" value="1"/>
</dbReference>
<dbReference type="SMART" id="SM00387">
    <property type="entry name" value="HATPase_c"/>
    <property type="match status" value="1"/>
</dbReference>
<dbReference type="PROSITE" id="PS50112">
    <property type="entry name" value="PAS"/>
    <property type="match status" value="1"/>
</dbReference>
<comment type="caution">
    <text evidence="10">The sequence shown here is derived from an EMBL/GenBank/DDBJ whole genome shotgun (WGS) entry which is preliminary data.</text>
</comment>
<dbReference type="CDD" id="cd00082">
    <property type="entry name" value="HisKA"/>
    <property type="match status" value="1"/>
</dbReference>
<dbReference type="Pfam" id="PF02518">
    <property type="entry name" value="HATPase_c"/>
    <property type="match status" value="1"/>
</dbReference>
<dbReference type="SUPFAM" id="SSF55874">
    <property type="entry name" value="ATPase domain of HSP90 chaperone/DNA topoisomerase II/histidine kinase"/>
    <property type="match status" value="1"/>
</dbReference>
<dbReference type="Pfam" id="PF00512">
    <property type="entry name" value="HisKA"/>
    <property type="match status" value="1"/>
</dbReference>
<dbReference type="InterPro" id="IPR004358">
    <property type="entry name" value="Sig_transdc_His_kin-like_C"/>
</dbReference>
<keyword evidence="3" id="KW-0597">Phosphoprotein</keyword>
<evidence type="ECO:0000259" key="8">
    <source>
        <dbReference type="PROSITE" id="PS50109"/>
    </source>
</evidence>
<evidence type="ECO:0000256" key="1">
    <source>
        <dbReference type="ARBA" id="ARBA00000085"/>
    </source>
</evidence>
<dbReference type="InterPro" id="IPR005467">
    <property type="entry name" value="His_kinase_dom"/>
</dbReference>
<dbReference type="NCBIfam" id="TIGR00229">
    <property type="entry name" value="sensory_box"/>
    <property type="match status" value="1"/>
</dbReference>
<dbReference type="Gene3D" id="3.30.450.20">
    <property type="entry name" value="PAS domain"/>
    <property type="match status" value="1"/>
</dbReference>
<evidence type="ECO:0000256" key="5">
    <source>
        <dbReference type="ARBA" id="ARBA00022777"/>
    </source>
</evidence>
<dbReference type="GO" id="GO:0000155">
    <property type="term" value="F:phosphorelay sensor kinase activity"/>
    <property type="evidence" value="ECO:0007669"/>
    <property type="project" value="InterPro"/>
</dbReference>
<dbReference type="SMART" id="SM00388">
    <property type="entry name" value="HisKA"/>
    <property type="match status" value="1"/>
</dbReference>
<dbReference type="InterPro" id="IPR035965">
    <property type="entry name" value="PAS-like_dom_sf"/>
</dbReference>
<dbReference type="SMART" id="SM00091">
    <property type="entry name" value="PAS"/>
    <property type="match status" value="4"/>
</dbReference>
<dbReference type="PRINTS" id="PR00344">
    <property type="entry name" value="BCTRLSENSOR"/>
</dbReference>
<dbReference type="Gene3D" id="1.10.287.130">
    <property type="match status" value="1"/>
</dbReference>
<dbReference type="InterPro" id="IPR036097">
    <property type="entry name" value="HisK_dim/P_sf"/>
</dbReference>
<feature type="domain" description="PAS" evidence="9">
    <location>
        <begin position="704"/>
        <end position="750"/>
    </location>
</feature>
<dbReference type="CDD" id="cd00130">
    <property type="entry name" value="PAS"/>
    <property type="match status" value="2"/>
</dbReference>
<dbReference type="InterPro" id="IPR003594">
    <property type="entry name" value="HATPase_dom"/>
</dbReference>
<dbReference type="InterPro" id="IPR000014">
    <property type="entry name" value="PAS"/>
</dbReference>
<evidence type="ECO:0000256" key="3">
    <source>
        <dbReference type="ARBA" id="ARBA00022553"/>
    </source>
</evidence>
<accession>A0A7W8EN15</accession>
<protein>
    <recommendedName>
        <fullName evidence="2">histidine kinase</fullName>
        <ecNumber evidence="2">2.7.13.3</ecNumber>
    </recommendedName>
</protein>
<dbReference type="PROSITE" id="PS50109">
    <property type="entry name" value="HIS_KIN"/>
    <property type="match status" value="1"/>
</dbReference>
<evidence type="ECO:0000256" key="2">
    <source>
        <dbReference type="ARBA" id="ARBA00012438"/>
    </source>
</evidence>
<evidence type="ECO:0000256" key="7">
    <source>
        <dbReference type="SAM" id="MobiDB-lite"/>
    </source>
</evidence>
<dbReference type="SUPFAM" id="SSF47384">
    <property type="entry name" value="Homodimeric domain of signal transducing histidine kinase"/>
    <property type="match status" value="1"/>
</dbReference>
<dbReference type="InterPro" id="IPR050736">
    <property type="entry name" value="Sensor_HK_Regulatory"/>
</dbReference>
<dbReference type="InterPro" id="IPR013767">
    <property type="entry name" value="PAS_fold"/>
</dbReference>
<feature type="region of interest" description="Disordered" evidence="7">
    <location>
        <begin position="461"/>
        <end position="480"/>
    </location>
</feature>
<feature type="compositionally biased region" description="Polar residues" evidence="7">
    <location>
        <begin position="463"/>
        <end position="474"/>
    </location>
</feature>
<evidence type="ECO:0000256" key="4">
    <source>
        <dbReference type="ARBA" id="ARBA00022679"/>
    </source>
</evidence>
<dbReference type="AlphaFoldDB" id="A0A7W8EN15"/>
<feature type="region of interest" description="Disordered" evidence="7">
    <location>
        <begin position="405"/>
        <end position="445"/>
    </location>
</feature>
<feature type="region of interest" description="Disordered" evidence="7">
    <location>
        <begin position="496"/>
        <end position="531"/>
    </location>
</feature>
<dbReference type="Gene3D" id="3.30.565.10">
    <property type="entry name" value="Histidine kinase-like ATPase, C-terminal domain"/>
    <property type="match status" value="1"/>
</dbReference>
<keyword evidence="6" id="KW-0902">Two-component regulatory system</keyword>
<dbReference type="InterPro" id="IPR036890">
    <property type="entry name" value="HATPase_C_sf"/>
</dbReference>
<dbReference type="RefSeq" id="WP_246176017.1">
    <property type="nucleotide sequence ID" value="NZ_JACHIL010000001.1"/>
</dbReference>
<keyword evidence="4" id="KW-0808">Transferase</keyword>
<proteinExistence type="predicted"/>
<keyword evidence="11" id="KW-1185">Reference proteome</keyword>
<evidence type="ECO:0000259" key="9">
    <source>
        <dbReference type="PROSITE" id="PS50112"/>
    </source>
</evidence>
<feature type="region of interest" description="Disordered" evidence="7">
    <location>
        <begin position="672"/>
        <end position="693"/>
    </location>
</feature>
<comment type="catalytic activity">
    <reaction evidence="1">
        <text>ATP + protein L-histidine = ADP + protein N-phospho-L-histidine.</text>
        <dbReference type="EC" id="2.7.13.3"/>
    </reaction>
</comment>
<dbReference type="GO" id="GO:0006355">
    <property type="term" value="P:regulation of DNA-templated transcription"/>
    <property type="evidence" value="ECO:0007669"/>
    <property type="project" value="InterPro"/>
</dbReference>
<evidence type="ECO:0000313" key="10">
    <source>
        <dbReference type="EMBL" id="MBB5089744.1"/>
    </source>
</evidence>
<gene>
    <name evidence="10" type="ORF">HNQ68_000256</name>
</gene>
<evidence type="ECO:0000256" key="6">
    <source>
        <dbReference type="ARBA" id="ARBA00023012"/>
    </source>
</evidence>
<dbReference type="InterPro" id="IPR003661">
    <property type="entry name" value="HisK_dim/P_dom"/>
</dbReference>
<feature type="domain" description="Histidine kinase" evidence="8">
    <location>
        <begin position="847"/>
        <end position="1080"/>
    </location>
</feature>
<organism evidence="10 11">
    <name type="scientific">Pseudochrobactrum saccharolyticum</name>
    <dbReference type="NCBI Taxonomy" id="354352"/>
    <lineage>
        <taxon>Bacteria</taxon>
        <taxon>Pseudomonadati</taxon>
        <taxon>Pseudomonadota</taxon>
        <taxon>Alphaproteobacteria</taxon>
        <taxon>Hyphomicrobiales</taxon>
        <taxon>Brucellaceae</taxon>
        <taxon>Pseudochrobactrum</taxon>
    </lineage>
</organism>